<dbReference type="AlphaFoldDB" id="A0A845GGJ6"/>
<accession>A0A845GGJ6</accession>
<comment type="caution">
    <text evidence="1">The sequence shown here is derived from an EMBL/GenBank/DDBJ whole genome shotgun (WGS) entry which is preliminary data.</text>
</comment>
<reference evidence="1" key="1">
    <citation type="submission" date="2019-12" db="EMBL/GenBank/DDBJ databases">
        <title>Novel species isolated from a subtropical stream in China.</title>
        <authorList>
            <person name="Lu H."/>
        </authorList>
    </citation>
    <scope>NUCLEOTIDE SEQUENCE [LARGE SCALE GENOMIC DNA]</scope>
    <source>
        <strain evidence="1">FT81W</strain>
    </source>
</reference>
<gene>
    <name evidence="1" type="ORF">GTP90_00660</name>
</gene>
<dbReference type="RefSeq" id="WP_161081639.1">
    <property type="nucleotide sequence ID" value="NZ_WWCX01000001.1"/>
</dbReference>
<evidence type="ECO:0000313" key="2">
    <source>
        <dbReference type="Proteomes" id="UP000447355"/>
    </source>
</evidence>
<proteinExistence type="predicted"/>
<organism evidence="1 2">
    <name type="scientific">Duganella vulcania</name>
    <dbReference type="NCBI Taxonomy" id="2692166"/>
    <lineage>
        <taxon>Bacteria</taxon>
        <taxon>Pseudomonadati</taxon>
        <taxon>Pseudomonadota</taxon>
        <taxon>Betaproteobacteria</taxon>
        <taxon>Burkholderiales</taxon>
        <taxon>Oxalobacteraceae</taxon>
        <taxon>Telluria group</taxon>
        <taxon>Duganella</taxon>
    </lineage>
</organism>
<sequence>MTTIEVIPRPVRGLMDFVAAAIRVPIDRFGVAAKIGATSRCSAPGKLLASPLKAQQWALALDFQQFS</sequence>
<name>A0A845GGJ6_9BURK</name>
<evidence type="ECO:0000313" key="1">
    <source>
        <dbReference type="EMBL" id="MYM92366.1"/>
    </source>
</evidence>
<protein>
    <submittedName>
        <fullName evidence="1">Uncharacterized protein</fullName>
    </submittedName>
</protein>
<dbReference type="EMBL" id="WWCX01000001">
    <property type="protein sequence ID" value="MYM92366.1"/>
    <property type="molecule type" value="Genomic_DNA"/>
</dbReference>
<dbReference type="Proteomes" id="UP000447355">
    <property type="component" value="Unassembled WGS sequence"/>
</dbReference>